<reference evidence="2" key="1">
    <citation type="submission" date="2024-06" db="EMBL/GenBank/DDBJ databases">
        <authorList>
            <person name="Campbell A.G."/>
        </authorList>
    </citation>
    <scope>NUCLEOTIDE SEQUENCE</scope>
    <source>
        <strain evidence="2">EM17</strain>
    </source>
</reference>
<evidence type="ECO:0000313" key="2">
    <source>
        <dbReference type="EMBL" id="MER2291719.1"/>
    </source>
</evidence>
<dbReference type="Proteomes" id="UP001432995">
    <property type="component" value="Unassembled WGS sequence"/>
</dbReference>
<dbReference type="EMBL" id="JBELQD010000056">
    <property type="protein sequence ID" value="MER2291719.1"/>
    <property type="molecule type" value="Genomic_DNA"/>
</dbReference>
<sequence>MSRPRNTMTDIPAIDPEVAPEPVEPPKVEDPNARRKLSLYVKQTHYRAIRKVAADTDLMMQDVVDEALTAYFKGKGY</sequence>
<proteinExistence type="predicted"/>
<protein>
    <recommendedName>
        <fullName evidence="4">Chromosome partitioning protein ParB</fullName>
    </recommendedName>
</protein>
<gene>
    <name evidence="2" type="ORF">ABS770_26025</name>
</gene>
<feature type="region of interest" description="Disordered" evidence="1">
    <location>
        <begin position="1"/>
        <end position="31"/>
    </location>
</feature>
<organism evidence="2 3">
    <name type="scientific">Methylobacterium brachiatum</name>
    <dbReference type="NCBI Taxonomy" id="269660"/>
    <lineage>
        <taxon>Bacteria</taxon>
        <taxon>Pseudomonadati</taxon>
        <taxon>Pseudomonadota</taxon>
        <taxon>Alphaproteobacteria</taxon>
        <taxon>Hyphomicrobiales</taxon>
        <taxon>Methylobacteriaceae</taxon>
        <taxon>Methylobacterium</taxon>
    </lineage>
</organism>
<evidence type="ECO:0000313" key="3">
    <source>
        <dbReference type="Proteomes" id="UP001432995"/>
    </source>
</evidence>
<accession>A0ABV1RA56</accession>
<evidence type="ECO:0008006" key="4">
    <source>
        <dbReference type="Google" id="ProtNLM"/>
    </source>
</evidence>
<name>A0ABV1RA56_9HYPH</name>
<keyword evidence="3" id="KW-1185">Reference proteome</keyword>
<feature type="compositionally biased region" description="Low complexity" evidence="1">
    <location>
        <begin position="11"/>
        <end position="21"/>
    </location>
</feature>
<evidence type="ECO:0000256" key="1">
    <source>
        <dbReference type="SAM" id="MobiDB-lite"/>
    </source>
</evidence>
<dbReference type="RefSeq" id="WP_350381047.1">
    <property type="nucleotide sequence ID" value="NZ_JBELQD010000056.1"/>
</dbReference>
<comment type="caution">
    <text evidence="2">The sequence shown here is derived from an EMBL/GenBank/DDBJ whole genome shotgun (WGS) entry which is preliminary data.</text>
</comment>